<evidence type="ECO:0000259" key="1">
    <source>
        <dbReference type="Pfam" id="PF13454"/>
    </source>
</evidence>
<protein>
    <submittedName>
        <fullName evidence="2">FAD/NAD(P)-binding protein</fullName>
    </submittedName>
</protein>
<dbReference type="InterPro" id="IPR036188">
    <property type="entry name" value="FAD/NAD-bd_sf"/>
</dbReference>
<dbReference type="RefSeq" id="WP_269028097.1">
    <property type="nucleotide sequence ID" value="NZ_BAABDP010000004.1"/>
</dbReference>
<evidence type="ECO:0000313" key="3">
    <source>
        <dbReference type="Proteomes" id="UP001071110"/>
    </source>
</evidence>
<reference evidence="2" key="1">
    <citation type="submission" date="2022-08" db="EMBL/GenBank/DDBJ databases">
        <title>Corynebacterium sp. nov., isolated from clinical breast specimens.</title>
        <authorList>
            <person name="Zhang T."/>
        </authorList>
    </citation>
    <scope>NUCLEOTIDE SEQUENCE</scope>
    <source>
        <strain evidence="2">CCUG 57942</strain>
    </source>
</reference>
<comment type="caution">
    <text evidence="2">The sequence shown here is derived from an EMBL/GenBank/DDBJ whole genome shotgun (WGS) entry which is preliminary data.</text>
</comment>
<dbReference type="Proteomes" id="UP001071110">
    <property type="component" value="Unassembled WGS sequence"/>
</dbReference>
<keyword evidence="3" id="KW-1185">Reference proteome</keyword>
<proteinExistence type="predicted"/>
<gene>
    <name evidence="2" type="ORF">NUW87_08775</name>
</gene>
<dbReference type="Gene3D" id="3.50.50.60">
    <property type="entry name" value="FAD/NAD(P)-binding domain"/>
    <property type="match status" value="1"/>
</dbReference>
<dbReference type="EMBL" id="JANRML010000011">
    <property type="protein sequence ID" value="MCZ2221465.1"/>
    <property type="molecule type" value="Genomic_DNA"/>
</dbReference>
<feature type="domain" description="FAD-dependent urate hydroxylase HpyO/Asp monooxygenase CreE-like FAD/NAD(P)-binding" evidence="1">
    <location>
        <begin position="9"/>
        <end position="148"/>
    </location>
</feature>
<accession>A0A9Q4IIG6</accession>
<dbReference type="Pfam" id="PF13454">
    <property type="entry name" value="NAD_binding_9"/>
    <property type="match status" value="1"/>
</dbReference>
<organism evidence="2 3">
    <name type="scientific">Corynebacterium pilbarense</name>
    <dbReference type="NCBI Taxonomy" id="1288393"/>
    <lineage>
        <taxon>Bacteria</taxon>
        <taxon>Bacillati</taxon>
        <taxon>Actinomycetota</taxon>
        <taxon>Actinomycetes</taxon>
        <taxon>Mycobacteriales</taxon>
        <taxon>Corynebacteriaceae</taxon>
        <taxon>Corynebacterium</taxon>
    </lineage>
</organism>
<sequence length="481" mass="51837">MDNSVMKVAVIGAGPRGLWASEELMERARERGAAIDVTVFDAKPLEESSAPGAFRDSVPEEFILNAPKSIVETKLGPLDPNDELPGDFPSRKHVGEHLDKSWRTLEENLPPRCSLTHRVENIEMVEPTDSGVVVLGEHFDEVLMVTGHAHDWPGSLAHANLGDLKVVAPAYPASNLDAVGPDDVALVRGAALTFIDVVKYADAKVFYPVTRSGRFMEVKAYFEGEAKKKAQPHIEAASQKILECESLDELEGILADCATELLRIAGGEGGKDEIRNVLRGEDFTGDPVAELRASVAAARGERPWTPALAVALAFRDTYDAVIDRASYGGRHTLGGKDFDAFVSTLERVGFGPPVESAQIMLDLLDEGRIRTELVARGEEDLRDLAKEVGATVIIDAVQAPPGIVEGTLVGNLVEAGIGLRYADTNALHVKPDATLVGQKHLAAAGRMNEGLVLGHDTLKRTKQHGIDRWADRVSAAAVEHK</sequence>
<dbReference type="AlphaFoldDB" id="A0A9Q4IIG6"/>
<dbReference type="SUPFAM" id="SSF51905">
    <property type="entry name" value="FAD/NAD(P)-binding domain"/>
    <property type="match status" value="1"/>
</dbReference>
<dbReference type="InterPro" id="IPR038732">
    <property type="entry name" value="HpyO/CreE_NAD-binding"/>
</dbReference>
<evidence type="ECO:0000313" key="2">
    <source>
        <dbReference type="EMBL" id="MCZ2221465.1"/>
    </source>
</evidence>
<name>A0A9Q4IIG6_9CORY</name>